<sequence>MSPVGLSGNTFGSVNIKATFGTNNDVPQNTCVPVLSCADSCASISIVWNKPDNYADVVDYNVYMNGKNIGSASANNAINSVVYPYIKHFYADDTTNFHNTITYHNFKATGLSPNTAYTFYVTSVHSSGKESAASVSIVQQTAPTFTNIVKITASGAVGDGSTVNTKAIQQAIDTCSSKSQSAYGCKVWKKEPHCYDLLNLLISTKYQPSLVTAQYKGSSSYSDIRITGEGTIDGNGWIKNSADVTDEVGNKLPYYAHGSTTA</sequence>
<dbReference type="CDD" id="cd00063">
    <property type="entry name" value="FN3"/>
    <property type="match status" value="1"/>
</dbReference>
<evidence type="ECO:0000313" key="2">
    <source>
        <dbReference type="Proteomes" id="UP000887574"/>
    </source>
</evidence>
<dbReference type="Gene3D" id="2.60.40.10">
    <property type="entry name" value="Immunoglobulins"/>
    <property type="match status" value="1"/>
</dbReference>
<dbReference type="Proteomes" id="UP000887574">
    <property type="component" value="Unplaced"/>
</dbReference>
<proteinExistence type="predicted"/>
<evidence type="ECO:0000313" key="3">
    <source>
        <dbReference type="WBParaSite" id="jg10779"/>
    </source>
</evidence>
<accession>A0A915CN82</accession>
<organism evidence="2 3">
    <name type="scientific">Ditylenchus dipsaci</name>
    <dbReference type="NCBI Taxonomy" id="166011"/>
    <lineage>
        <taxon>Eukaryota</taxon>
        <taxon>Metazoa</taxon>
        <taxon>Ecdysozoa</taxon>
        <taxon>Nematoda</taxon>
        <taxon>Chromadorea</taxon>
        <taxon>Rhabditida</taxon>
        <taxon>Tylenchina</taxon>
        <taxon>Tylenchomorpha</taxon>
        <taxon>Sphaerularioidea</taxon>
        <taxon>Anguinidae</taxon>
        <taxon>Anguininae</taxon>
        <taxon>Ditylenchus</taxon>
    </lineage>
</organism>
<dbReference type="Pfam" id="PF00041">
    <property type="entry name" value="fn3"/>
    <property type="match status" value="1"/>
</dbReference>
<dbReference type="WBParaSite" id="jg10779">
    <property type="protein sequence ID" value="jg10779"/>
    <property type="gene ID" value="jg10779"/>
</dbReference>
<keyword evidence="2" id="KW-1185">Reference proteome</keyword>
<feature type="domain" description="Fibronectin type-III" evidence="1">
    <location>
        <begin position="26"/>
        <end position="144"/>
    </location>
</feature>
<dbReference type="InterPro" id="IPR011050">
    <property type="entry name" value="Pectin_lyase_fold/virulence"/>
</dbReference>
<reference evidence="3" key="1">
    <citation type="submission" date="2022-11" db="UniProtKB">
        <authorList>
            <consortium name="WormBaseParasite"/>
        </authorList>
    </citation>
    <scope>IDENTIFICATION</scope>
</reference>
<dbReference type="SUPFAM" id="SSF51126">
    <property type="entry name" value="Pectin lyase-like"/>
    <property type="match status" value="1"/>
</dbReference>
<evidence type="ECO:0000259" key="1">
    <source>
        <dbReference type="PROSITE" id="PS50853"/>
    </source>
</evidence>
<dbReference type="PROSITE" id="PS50853">
    <property type="entry name" value="FN3"/>
    <property type="match status" value="1"/>
</dbReference>
<dbReference type="SUPFAM" id="SSF49265">
    <property type="entry name" value="Fibronectin type III"/>
    <property type="match status" value="1"/>
</dbReference>
<dbReference type="AlphaFoldDB" id="A0A915CN82"/>
<dbReference type="InterPro" id="IPR003961">
    <property type="entry name" value="FN3_dom"/>
</dbReference>
<dbReference type="InterPro" id="IPR012334">
    <property type="entry name" value="Pectin_lyas_fold"/>
</dbReference>
<dbReference type="InterPro" id="IPR013783">
    <property type="entry name" value="Ig-like_fold"/>
</dbReference>
<protein>
    <submittedName>
        <fullName evidence="3">Fibronectin type-III domain-containing protein</fullName>
    </submittedName>
</protein>
<dbReference type="Gene3D" id="2.160.20.10">
    <property type="entry name" value="Single-stranded right-handed beta-helix, Pectin lyase-like"/>
    <property type="match status" value="1"/>
</dbReference>
<dbReference type="InterPro" id="IPR036116">
    <property type="entry name" value="FN3_sf"/>
</dbReference>
<name>A0A915CN82_9BILA</name>